<gene>
    <name evidence="1" type="ORF">LRS1606.348</name>
</gene>
<reference evidence="1" key="1">
    <citation type="submission" date="2014-03" db="EMBL/GenBank/DDBJ databases">
        <authorList>
            <person name="Zhang G."/>
            <person name="Zhu L."/>
            <person name="Fang P."/>
        </authorList>
    </citation>
    <scope>NUCLEOTIDE SEQUENCE</scope>
    <source>
        <strain evidence="1">NS1</strain>
        <plasmid evidence="1">pNSL1</plasmid>
    </source>
</reference>
<sequence>MNPRAHNPSTRWIWCGRCQHRGYLTRGDAKTVRKRHRGEKGMAVFACPHIDGLFHIGHRPDALSSGEIDRGHLHSQAMRATGS</sequence>
<dbReference type="AlphaFoldDB" id="A0A097SQI8"/>
<name>A0A097SQI8_9NOCA</name>
<proteinExistence type="predicted"/>
<geneLocation type="plasmid" evidence="1">
    <name>pNSL1</name>
</geneLocation>
<organism evidence="1">
    <name type="scientific">Rhodococcus sp. NS1</name>
    <dbReference type="NCBI Taxonomy" id="402236"/>
    <lineage>
        <taxon>Bacteria</taxon>
        <taxon>Bacillati</taxon>
        <taxon>Actinomycetota</taxon>
        <taxon>Actinomycetes</taxon>
        <taxon>Mycobacteriales</taxon>
        <taxon>Nocardiaceae</taxon>
        <taxon>Rhodococcus</taxon>
    </lineage>
</organism>
<protein>
    <submittedName>
        <fullName evidence="1">Uncharacterized protein</fullName>
    </submittedName>
</protein>
<dbReference type="EMBL" id="KJ605395">
    <property type="protein sequence ID" value="AIU93782.1"/>
    <property type="molecule type" value="Genomic_DNA"/>
</dbReference>
<evidence type="ECO:0000313" key="1">
    <source>
        <dbReference type="EMBL" id="AIU93782.1"/>
    </source>
</evidence>
<accession>A0A097SQI8</accession>
<keyword evidence="1" id="KW-0614">Plasmid</keyword>